<reference evidence="5 6" key="1">
    <citation type="submission" date="2016-10" db="EMBL/GenBank/DDBJ databases">
        <authorList>
            <person name="de Groot N.N."/>
        </authorList>
    </citation>
    <scope>NUCLEOTIDE SEQUENCE [LARGE SCALE GENOMIC DNA]</scope>
    <source>
        <strain evidence="5 6">CGMCC 4.3491</strain>
    </source>
</reference>
<comment type="similarity">
    <text evidence="3">Belongs to the acetyltransferase family. RimJ subfamily.</text>
</comment>
<dbReference type="Pfam" id="PF13302">
    <property type="entry name" value="Acetyltransf_3"/>
    <property type="match status" value="1"/>
</dbReference>
<dbReference type="PANTHER" id="PTHR43792:SF8">
    <property type="entry name" value="[RIBOSOMAL PROTEIN US5]-ALANINE N-ACETYLTRANSFERASE"/>
    <property type="match status" value="1"/>
</dbReference>
<evidence type="ECO:0000259" key="4">
    <source>
        <dbReference type="PROSITE" id="PS51186"/>
    </source>
</evidence>
<dbReference type="GO" id="GO:0005840">
    <property type="term" value="C:ribosome"/>
    <property type="evidence" value="ECO:0007669"/>
    <property type="project" value="UniProtKB-KW"/>
</dbReference>
<dbReference type="Proteomes" id="UP000198891">
    <property type="component" value="Unassembled WGS sequence"/>
</dbReference>
<evidence type="ECO:0000256" key="2">
    <source>
        <dbReference type="ARBA" id="ARBA00023315"/>
    </source>
</evidence>
<dbReference type="GO" id="GO:0008999">
    <property type="term" value="F:protein-N-terminal-alanine acetyltransferase activity"/>
    <property type="evidence" value="ECO:0007669"/>
    <property type="project" value="TreeGrafter"/>
</dbReference>
<dbReference type="AlphaFoldDB" id="A0A1H3Q8X3"/>
<proteinExistence type="inferred from homology"/>
<dbReference type="PANTHER" id="PTHR43792">
    <property type="entry name" value="GNAT FAMILY, PUTATIVE (AFU_ORTHOLOGUE AFUA_3G00765)-RELATED-RELATED"/>
    <property type="match status" value="1"/>
</dbReference>
<name>A0A1H3Q8X3_9MICO</name>
<dbReference type="GO" id="GO:0005737">
    <property type="term" value="C:cytoplasm"/>
    <property type="evidence" value="ECO:0007669"/>
    <property type="project" value="TreeGrafter"/>
</dbReference>
<dbReference type="InterPro" id="IPR000182">
    <property type="entry name" value="GNAT_dom"/>
</dbReference>
<dbReference type="EMBL" id="FNPZ01000002">
    <property type="protein sequence ID" value="SDZ09700.1"/>
    <property type="molecule type" value="Genomic_DNA"/>
</dbReference>
<dbReference type="SUPFAM" id="SSF55729">
    <property type="entry name" value="Acyl-CoA N-acyltransferases (Nat)"/>
    <property type="match status" value="1"/>
</dbReference>
<sequence>MEVVVPELVVGAGVVLRMLRAGDAGGLADAYERNRDHLAHWDPVRPPAFFTEQGQAAEVDGALQACLAGLMLPLVLESGGEIVGRANLTGIARGALQGASLGYWIDARYTGRGVMSASVAEVVRLARDELALHRVEASTLPENAASQAVLQRNGFERIGFAPRYLEIAGRWQDHVLFQRILHD</sequence>
<keyword evidence="5" id="KW-0687">Ribonucleoprotein</keyword>
<dbReference type="Gene3D" id="3.40.630.30">
    <property type="match status" value="1"/>
</dbReference>
<evidence type="ECO:0000313" key="5">
    <source>
        <dbReference type="EMBL" id="SDZ09700.1"/>
    </source>
</evidence>
<accession>A0A1H3Q8X3</accession>
<keyword evidence="6" id="KW-1185">Reference proteome</keyword>
<evidence type="ECO:0000313" key="6">
    <source>
        <dbReference type="Proteomes" id="UP000198891"/>
    </source>
</evidence>
<dbReference type="PROSITE" id="PS51186">
    <property type="entry name" value="GNAT"/>
    <property type="match status" value="1"/>
</dbReference>
<protein>
    <submittedName>
        <fullName evidence="5">[SSU ribosomal protein S5P]-alanine acetyltransferase</fullName>
    </submittedName>
</protein>
<dbReference type="InterPro" id="IPR016181">
    <property type="entry name" value="Acyl_CoA_acyltransferase"/>
</dbReference>
<feature type="domain" description="N-acetyltransferase" evidence="4">
    <location>
        <begin position="17"/>
        <end position="182"/>
    </location>
</feature>
<keyword evidence="1 5" id="KW-0808">Transferase</keyword>
<dbReference type="InterPro" id="IPR051531">
    <property type="entry name" value="N-acetyltransferase"/>
</dbReference>
<organism evidence="5 6">
    <name type="scientific">Herbiconiux ginsengi</name>
    <dbReference type="NCBI Taxonomy" id="381665"/>
    <lineage>
        <taxon>Bacteria</taxon>
        <taxon>Bacillati</taxon>
        <taxon>Actinomycetota</taxon>
        <taxon>Actinomycetes</taxon>
        <taxon>Micrococcales</taxon>
        <taxon>Microbacteriaceae</taxon>
        <taxon>Herbiconiux</taxon>
    </lineage>
</organism>
<evidence type="ECO:0000256" key="3">
    <source>
        <dbReference type="ARBA" id="ARBA00038502"/>
    </source>
</evidence>
<dbReference type="STRING" id="381665.SAMN05216554_2375"/>
<gene>
    <name evidence="5" type="ORF">SAMN05216554_2375</name>
</gene>
<keyword evidence="5" id="KW-0689">Ribosomal protein</keyword>
<keyword evidence="2" id="KW-0012">Acyltransferase</keyword>
<evidence type="ECO:0000256" key="1">
    <source>
        <dbReference type="ARBA" id="ARBA00022679"/>
    </source>
</evidence>